<dbReference type="PATRIC" id="fig|1608419.3.peg.635"/>
<comment type="caution">
    <text evidence="1">The sequence shown here is derived from an EMBL/GenBank/DDBJ whole genome shotgun (WGS) entry which is preliminary data.</text>
</comment>
<accession>A0A0G8AT61</accession>
<sequence>MLCIAVQVYLVCSFDRQRLRRVLSEQRALLAEPVEASVSVNRQAIHYLWQANRELEVAGRYARLGGVPVEREVLDASRMCVVSVWSLQRPMDLRSLLGDSSLTEVLEAHVKVFATVSGMRADFRVSGVEPFRSFALCRILFEQLDLSLSNVLVHSGASRVLVRLSFDRPCVRLSVGDDGDGLPSEYQTRGQALRRMASSFSSLGGSMVITPCGELGGAQVEGTLSVSAVSPLVGFFGPAGPEHGVRSPV</sequence>
<evidence type="ECO:0000313" key="1">
    <source>
        <dbReference type="EMBL" id="KKZ11223.1"/>
    </source>
</evidence>
<name>A0A0G8AT61_9SYNE</name>
<gene>
    <name evidence="1" type="ORF">TQ37_07535</name>
</gene>
<dbReference type="AlphaFoldDB" id="A0A0G8AT61"/>
<evidence type="ECO:0008006" key="3">
    <source>
        <dbReference type="Google" id="ProtNLM"/>
    </source>
</evidence>
<dbReference type="EMBL" id="JYFQ01000149">
    <property type="protein sequence ID" value="KKZ11223.1"/>
    <property type="molecule type" value="Genomic_DNA"/>
</dbReference>
<dbReference type="SUPFAM" id="SSF55874">
    <property type="entry name" value="ATPase domain of HSP90 chaperone/DNA topoisomerase II/histidine kinase"/>
    <property type="match status" value="1"/>
</dbReference>
<dbReference type="Gene3D" id="3.30.565.10">
    <property type="entry name" value="Histidine kinase-like ATPase, C-terminal domain"/>
    <property type="match status" value="1"/>
</dbReference>
<reference evidence="1 2" key="1">
    <citation type="submission" date="2015-02" db="EMBL/GenBank/DDBJ databases">
        <authorList>
            <person name="Slaby B."/>
            <person name="Hentschel U."/>
        </authorList>
    </citation>
    <scope>NUCLEOTIDE SEQUENCE [LARGE SCALE GENOMIC DNA]</scope>
    <source>
        <strain evidence="1">15L</strain>
    </source>
</reference>
<reference evidence="1 2" key="2">
    <citation type="submission" date="2015-05" db="EMBL/GenBank/DDBJ databases">
        <title>Lifestyle Evolution in Cyanobacterial Symbionts of Sponges.</title>
        <authorList>
            <person name="Burgsdorf I."/>
            <person name="Slaby B.M."/>
            <person name="Handley K.M."/>
            <person name="Haber M."/>
            <person name="Blom J."/>
            <person name="Marshall C.W."/>
            <person name="Gilbert J.A."/>
            <person name="Hentschel U."/>
            <person name="Steindler L."/>
        </authorList>
    </citation>
    <scope>NUCLEOTIDE SEQUENCE [LARGE SCALE GENOMIC DNA]</scope>
    <source>
        <strain evidence="1">15L</strain>
    </source>
</reference>
<protein>
    <recommendedName>
        <fullName evidence="3">Histidine kinase/HSP90-like ATPase domain-containing protein</fullName>
    </recommendedName>
</protein>
<organism evidence="1 2">
    <name type="scientific">Candidatus Synechococcus spongiarum 15L</name>
    <dbReference type="NCBI Taxonomy" id="1608419"/>
    <lineage>
        <taxon>Bacteria</taxon>
        <taxon>Bacillati</taxon>
        <taxon>Cyanobacteriota</taxon>
        <taxon>Cyanophyceae</taxon>
        <taxon>Synechococcales</taxon>
        <taxon>Synechococcaceae</taxon>
        <taxon>Synechococcus</taxon>
    </lineage>
</organism>
<dbReference type="InterPro" id="IPR036890">
    <property type="entry name" value="HATPase_C_sf"/>
</dbReference>
<dbReference type="Proteomes" id="UP000035037">
    <property type="component" value="Unassembled WGS sequence"/>
</dbReference>
<proteinExistence type="predicted"/>
<evidence type="ECO:0000313" key="2">
    <source>
        <dbReference type="Proteomes" id="UP000035037"/>
    </source>
</evidence>